<keyword evidence="2" id="KW-1185">Reference proteome</keyword>
<proteinExistence type="predicted"/>
<dbReference type="EMBL" id="CM042009">
    <property type="protein sequence ID" value="KAI3790611.1"/>
    <property type="molecule type" value="Genomic_DNA"/>
</dbReference>
<evidence type="ECO:0000313" key="2">
    <source>
        <dbReference type="Proteomes" id="UP001055811"/>
    </source>
</evidence>
<protein>
    <submittedName>
        <fullName evidence="1">Uncharacterized protein</fullName>
    </submittedName>
</protein>
<name>A0ACB9H520_CICIN</name>
<reference evidence="2" key="1">
    <citation type="journal article" date="2022" name="Mol. Ecol. Resour.">
        <title>The genomes of chicory, endive, great burdock and yacon provide insights into Asteraceae palaeo-polyploidization history and plant inulin production.</title>
        <authorList>
            <person name="Fan W."/>
            <person name="Wang S."/>
            <person name="Wang H."/>
            <person name="Wang A."/>
            <person name="Jiang F."/>
            <person name="Liu H."/>
            <person name="Zhao H."/>
            <person name="Xu D."/>
            <person name="Zhang Y."/>
        </authorList>
    </citation>
    <scope>NUCLEOTIDE SEQUENCE [LARGE SCALE GENOMIC DNA]</scope>
    <source>
        <strain evidence="2">cv. Punajuju</strain>
    </source>
</reference>
<sequence>MSPTNRPILSFHSHLHHLIKWFQLSTHTNVNYVLRFRKRIRLLIINKNLDYIMTTCTYIFTVSTFVYHQPGQHSSHSYLP</sequence>
<dbReference type="Proteomes" id="UP001055811">
    <property type="component" value="Linkage Group LG01"/>
</dbReference>
<reference evidence="1 2" key="2">
    <citation type="journal article" date="2022" name="Mol. Ecol. Resour.">
        <title>The genomes of chicory, endive, great burdock and yacon provide insights into Asteraceae paleo-polyploidization history and plant inulin production.</title>
        <authorList>
            <person name="Fan W."/>
            <person name="Wang S."/>
            <person name="Wang H."/>
            <person name="Wang A."/>
            <person name="Jiang F."/>
            <person name="Liu H."/>
            <person name="Zhao H."/>
            <person name="Xu D."/>
            <person name="Zhang Y."/>
        </authorList>
    </citation>
    <scope>NUCLEOTIDE SEQUENCE [LARGE SCALE GENOMIC DNA]</scope>
    <source>
        <strain evidence="2">cv. Punajuju</strain>
        <tissue evidence="1">Leaves</tissue>
    </source>
</reference>
<comment type="caution">
    <text evidence="1">The sequence shown here is derived from an EMBL/GenBank/DDBJ whole genome shotgun (WGS) entry which is preliminary data.</text>
</comment>
<organism evidence="1 2">
    <name type="scientific">Cichorium intybus</name>
    <name type="common">Chicory</name>
    <dbReference type="NCBI Taxonomy" id="13427"/>
    <lineage>
        <taxon>Eukaryota</taxon>
        <taxon>Viridiplantae</taxon>
        <taxon>Streptophyta</taxon>
        <taxon>Embryophyta</taxon>
        <taxon>Tracheophyta</taxon>
        <taxon>Spermatophyta</taxon>
        <taxon>Magnoliopsida</taxon>
        <taxon>eudicotyledons</taxon>
        <taxon>Gunneridae</taxon>
        <taxon>Pentapetalae</taxon>
        <taxon>asterids</taxon>
        <taxon>campanulids</taxon>
        <taxon>Asterales</taxon>
        <taxon>Asteraceae</taxon>
        <taxon>Cichorioideae</taxon>
        <taxon>Cichorieae</taxon>
        <taxon>Cichoriinae</taxon>
        <taxon>Cichorium</taxon>
    </lineage>
</organism>
<gene>
    <name evidence="1" type="ORF">L2E82_03782</name>
</gene>
<evidence type="ECO:0000313" key="1">
    <source>
        <dbReference type="EMBL" id="KAI3790611.1"/>
    </source>
</evidence>
<accession>A0ACB9H520</accession>